<keyword evidence="2" id="KW-1185">Reference proteome</keyword>
<dbReference type="InterPro" id="IPR035996">
    <property type="entry name" value="4pyrrol_Methylase_sf"/>
</dbReference>
<dbReference type="RefSeq" id="WP_260649822.1">
    <property type="nucleotide sequence ID" value="NZ_BAABKD010000002.1"/>
</dbReference>
<dbReference type="CDD" id="cd11649">
    <property type="entry name" value="RsmI_like"/>
    <property type="match status" value="1"/>
</dbReference>
<proteinExistence type="predicted"/>
<comment type="caution">
    <text evidence="1">The sequence shown here is derived from an EMBL/GenBank/DDBJ whole genome shotgun (WGS) entry which is preliminary data.</text>
</comment>
<accession>A0ABP9M121</accession>
<dbReference type="SUPFAM" id="SSF53790">
    <property type="entry name" value="Tetrapyrrole methylase"/>
    <property type="match status" value="1"/>
</dbReference>
<keyword evidence="1" id="KW-0808">Transferase</keyword>
<reference evidence="2" key="1">
    <citation type="journal article" date="2019" name="Int. J. Syst. Evol. Microbiol.">
        <title>The Global Catalogue of Microorganisms (GCM) 10K type strain sequencing project: providing services to taxonomists for standard genome sequencing and annotation.</title>
        <authorList>
            <consortium name="The Broad Institute Genomics Platform"/>
            <consortium name="The Broad Institute Genome Sequencing Center for Infectious Disease"/>
            <person name="Wu L."/>
            <person name="Ma J."/>
        </authorList>
    </citation>
    <scope>NUCLEOTIDE SEQUENCE [LARGE SCALE GENOMIC DNA]</scope>
    <source>
        <strain evidence="2">JCM 18423</strain>
    </source>
</reference>
<dbReference type="InterPro" id="IPR008189">
    <property type="entry name" value="rRNA_ssu_MeTfrase_I"/>
</dbReference>
<dbReference type="Gene3D" id="3.40.1010.10">
    <property type="entry name" value="Cobalt-precorrin-4 Transmethylase, Domain 1"/>
    <property type="match status" value="1"/>
</dbReference>
<dbReference type="InterPro" id="IPR014777">
    <property type="entry name" value="4pyrrole_Mease_sub1"/>
</dbReference>
<evidence type="ECO:0000313" key="1">
    <source>
        <dbReference type="EMBL" id="GAA5086777.1"/>
    </source>
</evidence>
<dbReference type="PANTHER" id="PTHR46111">
    <property type="entry name" value="RIBOSOMAL RNA SMALL SUBUNIT METHYLTRANSFERASE I"/>
    <property type="match status" value="1"/>
</dbReference>
<gene>
    <name evidence="1" type="ORF">GCM10023337_06730</name>
</gene>
<dbReference type="PIRSF" id="PIRSF005917">
    <property type="entry name" value="MTase_YraL"/>
    <property type="match status" value="1"/>
</dbReference>
<dbReference type="InterPro" id="IPR014776">
    <property type="entry name" value="4pyrrole_Mease_sub2"/>
</dbReference>
<dbReference type="GO" id="GO:0008168">
    <property type="term" value="F:methyltransferase activity"/>
    <property type="evidence" value="ECO:0007669"/>
    <property type="project" value="UniProtKB-KW"/>
</dbReference>
<dbReference type="GO" id="GO:0032259">
    <property type="term" value="P:methylation"/>
    <property type="evidence" value="ECO:0007669"/>
    <property type="project" value="UniProtKB-KW"/>
</dbReference>
<sequence length="238" mass="26592">MSKTLHLIPVPLGQSDNAHWLPASVQRQASQLRCFIVENAKTARAFLKQMGTEHAIQDITLYQLDKRGTPKKQIQQWLQSPAASEGIGLMSEAGCPAVADPGAVVVTMAHELGFQVKAHVGPSSILLGLMASGLDGQNFCFHGYVPKQSDEQVRTLKLWEQQSKKHQQSQIFIETPYRNPALFDALVRTLEPSTRLCVARALTTEEEWVKTYTVSQWRNQPPPELNKLPTLFLFQAYA</sequence>
<organism evidence="1 2">
    <name type="scientific">Paenalcaligenes hermetiae</name>
    <dbReference type="NCBI Taxonomy" id="1157987"/>
    <lineage>
        <taxon>Bacteria</taxon>
        <taxon>Pseudomonadati</taxon>
        <taxon>Pseudomonadota</taxon>
        <taxon>Betaproteobacteria</taxon>
        <taxon>Burkholderiales</taxon>
        <taxon>Alcaligenaceae</taxon>
        <taxon>Paenalcaligenes</taxon>
    </lineage>
</organism>
<dbReference type="EMBL" id="BAABKD010000002">
    <property type="protein sequence ID" value="GAA5086777.1"/>
    <property type="molecule type" value="Genomic_DNA"/>
</dbReference>
<keyword evidence="1" id="KW-0489">Methyltransferase</keyword>
<protein>
    <submittedName>
        <fullName evidence="1">SAM-dependent methyltransferase</fullName>
    </submittedName>
</protein>
<dbReference type="Proteomes" id="UP001500227">
    <property type="component" value="Unassembled WGS sequence"/>
</dbReference>
<dbReference type="Gene3D" id="3.30.950.10">
    <property type="entry name" value="Methyltransferase, Cobalt-precorrin-4 Transmethylase, Domain 2"/>
    <property type="match status" value="1"/>
</dbReference>
<name>A0ABP9M121_9BURK</name>
<dbReference type="PANTHER" id="PTHR46111:SF2">
    <property type="entry name" value="SAM-DEPENDENT METHYLTRANSFERASE"/>
    <property type="match status" value="1"/>
</dbReference>
<evidence type="ECO:0000313" key="2">
    <source>
        <dbReference type="Proteomes" id="UP001500227"/>
    </source>
</evidence>